<gene>
    <name evidence="2" type="ORF">NAG76_06075</name>
</gene>
<accession>A0A9J6ZHY4</accession>
<dbReference type="InterPro" id="IPR021529">
    <property type="entry name" value="DUF2798"/>
</dbReference>
<keyword evidence="1" id="KW-1133">Transmembrane helix</keyword>
<reference evidence="2" key="1">
    <citation type="submission" date="2022-05" db="EMBL/GenBank/DDBJ databases">
        <title>Novel bacterial taxa in a minimal lignocellulolytic consortium and its capacity to transform plastics disclosed by genome-resolved metagenomics.</title>
        <authorList>
            <person name="Rodriguez C.A.D."/>
            <person name="Diaz-Garcia L."/>
            <person name="Herrera K."/>
            <person name="Tarazona N.A."/>
            <person name="Sproer C."/>
            <person name="Overmann J."/>
            <person name="Jimenez D.J."/>
        </authorList>
    </citation>
    <scope>NUCLEOTIDE SEQUENCE</scope>
    <source>
        <strain evidence="2">MAG5</strain>
    </source>
</reference>
<evidence type="ECO:0000313" key="3">
    <source>
        <dbReference type="Proteomes" id="UP001056756"/>
    </source>
</evidence>
<proteinExistence type="predicted"/>
<dbReference type="KEGG" id="plig:NAG76_06075"/>
<feature type="transmembrane region" description="Helical" evidence="1">
    <location>
        <begin position="38"/>
        <end position="59"/>
    </location>
</feature>
<dbReference type="Proteomes" id="UP001056756">
    <property type="component" value="Chromosome"/>
</dbReference>
<feature type="transmembrane region" description="Helical" evidence="1">
    <location>
        <begin position="122"/>
        <end position="145"/>
    </location>
</feature>
<evidence type="ECO:0000256" key="1">
    <source>
        <dbReference type="SAM" id="Phobius"/>
    </source>
</evidence>
<keyword evidence="1" id="KW-0812">Transmembrane</keyword>
<dbReference type="Pfam" id="PF11391">
    <property type="entry name" value="DUF2798"/>
    <property type="match status" value="2"/>
</dbReference>
<protein>
    <submittedName>
        <fullName evidence="2">DUF2798 domain-containing protein</fullName>
    </submittedName>
</protein>
<sequence>MPSNKKEGIIFGLFMCFGMVIIMTTYNTALHGFSDFTIGSALIQFVITFAVAFIVESLVEPKARKLALSLPYNKSKQINMILAIAFCMVPSMVLIMSVYGVILKATLMGIEGSYLFEYIKTVGLNIIVALPAQLLIVGPISRWLLVHFVKTSTTHKPELKVL</sequence>
<evidence type="ECO:0000313" key="2">
    <source>
        <dbReference type="EMBL" id="URN95811.1"/>
    </source>
</evidence>
<keyword evidence="1" id="KW-0472">Membrane</keyword>
<dbReference type="AlphaFoldDB" id="A0A9J6ZHY4"/>
<dbReference type="EMBL" id="CP097899">
    <property type="protein sequence ID" value="URN95811.1"/>
    <property type="molecule type" value="Genomic_DNA"/>
</dbReference>
<feature type="transmembrane region" description="Helical" evidence="1">
    <location>
        <begin position="9"/>
        <end position="26"/>
    </location>
</feature>
<name>A0A9J6ZHY4_9BACL</name>
<feature type="transmembrane region" description="Helical" evidence="1">
    <location>
        <begin position="80"/>
        <end position="102"/>
    </location>
</feature>
<organism evidence="2 3">
    <name type="scientific">Candidatus Pristimantibacillus lignocellulolyticus</name>
    <dbReference type="NCBI Taxonomy" id="2994561"/>
    <lineage>
        <taxon>Bacteria</taxon>
        <taxon>Bacillati</taxon>
        <taxon>Bacillota</taxon>
        <taxon>Bacilli</taxon>
        <taxon>Bacillales</taxon>
        <taxon>Paenibacillaceae</taxon>
        <taxon>Candidatus Pristimantibacillus</taxon>
    </lineage>
</organism>